<evidence type="ECO:0000313" key="7">
    <source>
        <dbReference type="EMBL" id="ACN99286.1"/>
    </source>
</evidence>
<dbReference type="Pfam" id="PF01943">
    <property type="entry name" value="Polysacc_synt"/>
    <property type="match status" value="1"/>
</dbReference>
<proteinExistence type="predicted"/>
<evidence type="ECO:0000256" key="1">
    <source>
        <dbReference type="ARBA" id="ARBA00004651"/>
    </source>
</evidence>
<feature type="transmembrane region" description="Helical" evidence="6">
    <location>
        <begin position="309"/>
        <end position="329"/>
    </location>
</feature>
<dbReference type="InterPro" id="IPR002797">
    <property type="entry name" value="Polysacc_synth"/>
</dbReference>
<feature type="transmembrane region" description="Helical" evidence="6">
    <location>
        <begin position="335"/>
        <end position="355"/>
    </location>
</feature>
<dbReference type="KEGG" id="saf:SULAZ_0997"/>
<dbReference type="STRING" id="204536.SULAZ_0997"/>
<feature type="transmembrane region" description="Helical" evidence="6">
    <location>
        <begin position="135"/>
        <end position="157"/>
    </location>
</feature>
<dbReference type="HOGENOM" id="CLU_701933_0_0_0"/>
<evidence type="ECO:0000256" key="3">
    <source>
        <dbReference type="ARBA" id="ARBA00022692"/>
    </source>
</evidence>
<protein>
    <submittedName>
        <fullName evidence="7">Putative membrane protein</fullName>
    </submittedName>
</protein>
<evidence type="ECO:0000256" key="4">
    <source>
        <dbReference type="ARBA" id="ARBA00022989"/>
    </source>
</evidence>
<dbReference type="eggNOG" id="COG2244">
    <property type="taxonomic scope" value="Bacteria"/>
</dbReference>
<gene>
    <name evidence="7" type="ordered locus">SULAZ_0997</name>
</gene>
<feature type="transmembrane region" description="Helical" evidence="6">
    <location>
        <begin position="73"/>
        <end position="96"/>
    </location>
</feature>
<sequence length="368" mass="42734">MGPEGYGEFMVLYSFMLTVGFFSNTYPTIAIKNILENKEEKLGVLRFLRIVAFITGLLFFIVLSLLSPYLKDFLHVSSSFSIIIIALVSFLIFLENVEKGYLQVENRFGMYSFLNGLELTLRLLFAIIFVEIGFWINGALSSTVFSMFFSLILLMYINKNLFGEIKKLPFKRIIKSFFLVSPSGFFVYADDIFIKRVFDPITAGYFASASILGKAYIWFILTLFSIIFVKVSEKKEKAFKYVKYFFIFIIFTFGVIQILLSLVGEKVFLLLFGDKYSQAYEILPLYIFSILPLLINLVIYYVNISLEKAFVSVYLHLILYYCGFVFIKFASVIDYLTYIFIINAVFLIFNLFLFLKKFQDAHKQSIQQ</sequence>
<dbReference type="InterPro" id="IPR050833">
    <property type="entry name" value="Poly_Biosynth_Transport"/>
</dbReference>
<keyword evidence="8" id="KW-1185">Reference proteome</keyword>
<feature type="transmembrane region" description="Helical" evidence="6">
    <location>
        <begin position="177"/>
        <end position="194"/>
    </location>
</feature>
<evidence type="ECO:0000256" key="6">
    <source>
        <dbReference type="SAM" id="Phobius"/>
    </source>
</evidence>
<evidence type="ECO:0000256" key="5">
    <source>
        <dbReference type="ARBA" id="ARBA00023136"/>
    </source>
</evidence>
<accession>C1DV33</accession>
<organism evidence="7 8">
    <name type="scientific">Sulfurihydrogenibium azorense (strain DSM 15241 / OCM 825 / Az-Fu1)</name>
    <dbReference type="NCBI Taxonomy" id="204536"/>
    <lineage>
        <taxon>Bacteria</taxon>
        <taxon>Pseudomonadati</taxon>
        <taxon>Aquificota</taxon>
        <taxon>Aquificia</taxon>
        <taxon>Aquificales</taxon>
        <taxon>Hydrogenothermaceae</taxon>
        <taxon>Sulfurihydrogenibium</taxon>
    </lineage>
</organism>
<dbReference type="PANTHER" id="PTHR30250">
    <property type="entry name" value="PST FAMILY PREDICTED COLANIC ACID TRANSPORTER"/>
    <property type="match status" value="1"/>
</dbReference>
<dbReference type="Proteomes" id="UP000001369">
    <property type="component" value="Chromosome"/>
</dbReference>
<feature type="transmembrane region" description="Helical" evidence="6">
    <location>
        <begin position="283"/>
        <end position="302"/>
    </location>
</feature>
<comment type="subcellular location">
    <subcellularLocation>
        <location evidence="1">Cell membrane</location>
        <topology evidence="1">Multi-pass membrane protein</topology>
    </subcellularLocation>
</comment>
<dbReference type="GO" id="GO:0005886">
    <property type="term" value="C:plasma membrane"/>
    <property type="evidence" value="ECO:0007669"/>
    <property type="project" value="UniProtKB-SubCell"/>
</dbReference>
<feature type="transmembrane region" description="Helical" evidence="6">
    <location>
        <begin position="206"/>
        <end position="229"/>
    </location>
</feature>
<evidence type="ECO:0000313" key="8">
    <source>
        <dbReference type="Proteomes" id="UP000001369"/>
    </source>
</evidence>
<keyword evidence="5 6" id="KW-0472">Membrane</keyword>
<reference evidence="7 8" key="1">
    <citation type="journal article" date="2009" name="J. Bacteriol.">
        <title>Complete and draft genome sequences of six members of the Aquificales.</title>
        <authorList>
            <person name="Reysenbach A.L."/>
            <person name="Hamamura N."/>
            <person name="Podar M."/>
            <person name="Griffiths E."/>
            <person name="Ferreira S."/>
            <person name="Hochstein R."/>
            <person name="Heidelberg J."/>
            <person name="Johnson J."/>
            <person name="Mead D."/>
            <person name="Pohorille A."/>
            <person name="Sarmiento M."/>
            <person name="Schweighofer K."/>
            <person name="Seshadri R."/>
            <person name="Voytek M.A."/>
        </authorList>
    </citation>
    <scope>NUCLEOTIDE SEQUENCE [LARGE SCALE GENOMIC DNA]</scope>
    <source>
        <strain evidence="8">Az-Fu1 / DSM 15241 / OCM 825</strain>
    </source>
</reference>
<feature type="transmembrane region" description="Helical" evidence="6">
    <location>
        <begin position="108"/>
        <end position="129"/>
    </location>
</feature>
<name>C1DV33_SULAA</name>
<feature type="transmembrane region" description="Helical" evidence="6">
    <location>
        <begin position="47"/>
        <end position="67"/>
    </location>
</feature>
<feature type="transmembrane region" description="Helical" evidence="6">
    <location>
        <begin position="12"/>
        <end position="35"/>
    </location>
</feature>
<feature type="transmembrane region" description="Helical" evidence="6">
    <location>
        <begin position="241"/>
        <end position="263"/>
    </location>
</feature>
<keyword evidence="4 6" id="KW-1133">Transmembrane helix</keyword>
<keyword evidence="2" id="KW-1003">Cell membrane</keyword>
<keyword evidence="3 6" id="KW-0812">Transmembrane</keyword>
<dbReference type="EMBL" id="CP001229">
    <property type="protein sequence ID" value="ACN99286.1"/>
    <property type="molecule type" value="Genomic_DNA"/>
</dbReference>
<evidence type="ECO:0000256" key="2">
    <source>
        <dbReference type="ARBA" id="ARBA00022475"/>
    </source>
</evidence>
<dbReference type="PANTHER" id="PTHR30250:SF26">
    <property type="entry name" value="PSMA PROTEIN"/>
    <property type="match status" value="1"/>
</dbReference>
<dbReference type="AlphaFoldDB" id="C1DV33"/>